<dbReference type="Gene3D" id="3.60.15.10">
    <property type="entry name" value="Ribonuclease Z/Hydroxyacylglutathione hydrolase-like"/>
    <property type="match status" value="1"/>
</dbReference>
<keyword evidence="7" id="KW-1185">Reference proteome</keyword>
<dbReference type="Proteomes" id="UP001597010">
    <property type="component" value="Unassembled WGS sequence"/>
</dbReference>
<dbReference type="InterPro" id="IPR000396">
    <property type="entry name" value="Pdiesterase2"/>
</dbReference>
<evidence type="ECO:0000313" key="6">
    <source>
        <dbReference type="EMBL" id="MFD0794316.1"/>
    </source>
</evidence>
<organism evidence="6 7">
    <name type="scientific">Mucilaginibacter litoreus</name>
    <dbReference type="NCBI Taxonomy" id="1048221"/>
    <lineage>
        <taxon>Bacteria</taxon>
        <taxon>Pseudomonadati</taxon>
        <taxon>Bacteroidota</taxon>
        <taxon>Sphingobacteriia</taxon>
        <taxon>Sphingobacteriales</taxon>
        <taxon>Sphingobacteriaceae</taxon>
        <taxon>Mucilaginibacter</taxon>
    </lineage>
</organism>
<dbReference type="InterPro" id="IPR036866">
    <property type="entry name" value="RibonucZ/Hydroxyglut_hydro"/>
</dbReference>
<dbReference type="EMBL" id="JBHTHZ010000010">
    <property type="protein sequence ID" value="MFD0794316.1"/>
    <property type="molecule type" value="Genomic_DNA"/>
</dbReference>
<evidence type="ECO:0000313" key="7">
    <source>
        <dbReference type="Proteomes" id="UP001597010"/>
    </source>
</evidence>
<reference evidence="7" key="1">
    <citation type="journal article" date="2019" name="Int. J. Syst. Evol. Microbiol.">
        <title>The Global Catalogue of Microorganisms (GCM) 10K type strain sequencing project: providing services to taxonomists for standard genome sequencing and annotation.</title>
        <authorList>
            <consortium name="The Broad Institute Genomics Platform"/>
            <consortium name="The Broad Institute Genome Sequencing Center for Infectious Disease"/>
            <person name="Wu L."/>
            <person name="Ma J."/>
        </authorList>
    </citation>
    <scope>NUCLEOTIDE SEQUENCE [LARGE SCALE GENOMIC DNA]</scope>
    <source>
        <strain evidence="7">CCUG 61484</strain>
    </source>
</reference>
<evidence type="ECO:0000256" key="3">
    <source>
        <dbReference type="ARBA" id="ARBA00025762"/>
    </source>
</evidence>
<evidence type="ECO:0000256" key="4">
    <source>
        <dbReference type="PIRNR" id="PIRNR000962"/>
    </source>
</evidence>
<comment type="caution">
    <text evidence="6">The sequence shown here is derived from an EMBL/GenBank/DDBJ whole genome shotgun (WGS) entry which is preliminary data.</text>
</comment>
<keyword evidence="2 4" id="KW-0114">cAMP</keyword>
<dbReference type="Pfam" id="PF02112">
    <property type="entry name" value="PDEase_II"/>
    <property type="match status" value="1"/>
</dbReference>
<accession>A0ABW3AV26</accession>
<dbReference type="PRINTS" id="PR00388">
    <property type="entry name" value="PDIESTERASE2"/>
</dbReference>
<keyword evidence="5" id="KW-0732">Signal</keyword>
<feature type="signal peptide" evidence="5">
    <location>
        <begin position="1"/>
        <end position="21"/>
    </location>
</feature>
<keyword evidence="1 4" id="KW-0378">Hydrolase</keyword>
<comment type="similarity">
    <text evidence="3 4">Belongs to the cyclic nucleotide phosphodiesterase class-II family.</text>
</comment>
<evidence type="ECO:0000256" key="1">
    <source>
        <dbReference type="ARBA" id="ARBA00022801"/>
    </source>
</evidence>
<gene>
    <name evidence="6" type="ORF">ACFQZX_11865</name>
</gene>
<sequence length="317" mass="35763">MYRICKTAVLIFLLWPVISFAQSSKPAFRLVPLGVLGGVDESNLSAYMLAPTHDDNYICLDAGTINYGIQKAINNKAFTMPVNEVQKKLIKAYFISHGHLDHLAGMIINSPEDTAKYVYGLNTTIGTLKTHYFTWQSWANFADEGEVPKLNKYHYQILKPGEKIDIANTSMQVQAFPLSHSNLTSTAFLVQSKGSYLLYLGDTGADRMERSENMHQLWQAVAPLVRSKALKAIMIEVSFPDEQPDKSLFGHLTPRLLMQEMAELQTLAGVPLKGLNVVITHLKPPYNKIARIKEQLHERNKLQLRIMYPQQGRALNF</sequence>
<proteinExistence type="inferred from homology"/>
<dbReference type="InterPro" id="IPR024225">
    <property type="entry name" value="cAMP-PdiesteraseII_CS"/>
</dbReference>
<dbReference type="PIRSF" id="PIRSF000962">
    <property type="entry name" value="Cyc_nuc_PDEase"/>
    <property type="match status" value="1"/>
</dbReference>
<evidence type="ECO:0000256" key="2">
    <source>
        <dbReference type="ARBA" id="ARBA00023149"/>
    </source>
</evidence>
<dbReference type="PANTHER" id="PTHR28283">
    <property type="entry name" value="3',5'-CYCLIC-NUCLEOTIDE PHOSPHODIESTERASE 1"/>
    <property type="match status" value="1"/>
</dbReference>
<name>A0ABW3AV26_9SPHI</name>
<dbReference type="CDD" id="cd07735">
    <property type="entry name" value="class_II_PDE_MBL-fold"/>
    <property type="match status" value="1"/>
</dbReference>
<dbReference type="PROSITE" id="PS00607">
    <property type="entry name" value="PDEASE_II"/>
    <property type="match status" value="1"/>
</dbReference>
<dbReference type="SUPFAM" id="SSF56281">
    <property type="entry name" value="Metallo-hydrolase/oxidoreductase"/>
    <property type="match status" value="1"/>
</dbReference>
<dbReference type="PANTHER" id="PTHR28283:SF1">
    <property type="entry name" value="3',5'-CYCLIC-NUCLEOTIDE PHOSPHODIESTERASE 1"/>
    <property type="match status" value="1"/>
</dbReference>
<evidence type="ECO:0000256" key="5">
    <source>
        <dbReference type="SAM" id="SignalP"/>
    </source>
</evidence>
<protein>
    <submittedName>
        <fullName evidence="6">MBL fold metallo-hydrolase</fullName>
    </submittedName>
</protein>
<feature type="chain" id="PRO_5045339335" evidence="5">
    <location>
        <begin position="22"/>
        <end position="317"/>
    </location>
</feature>